<evidence type="ECO:0000313" key="2">
    <source>
        <dbReference type="EMBL" id="SED20687.1"/>
    </source>
</evidence>
<dbReference type="InterPro" id="IPR035418">
    <property type="entry name" value="AraC-bd_2"/>
</dbReference>
<name>A0A1H4YSH9_9BRAD</name>
<evidence type="ECO:0000259" key="1">
    <source>
        <dbReference type="Pfam" id="PF14525"/>
    </source>
</evidence>
<dbReference type="Proteomes" id="UP000198992">
    <property type="component" value="Unassembled WGS sequence"/>
</dbReference>
<proteinExistence type="predicted"/>
<protein>
    <submittedName>
        <fullName evidence="2">AraC-binding-like domain-containing protein</fullName>
    </submittedName>
</protein>
<gene>
    <name evidence="2" type="ORF">SAMN05444164_4070</name>
</gene>
<evidence type="ECO:0000313" key="3">
    <source>
        <dbReference type="Proteomes" id="UP000198992"/>
    </source>
</evidence>
<dbReference type="Pfam" id="PF14525">
    <property type="entry name" value="AraC_binding_2"/>
    <property type="match status" value="1"/>
</dbReference>
<dbReference type="AlphaFoldDB" id="A0A1H4YSH9"/>
<dbReference type="EMBL" id="FNTH01000001">
    <property type="protein sequence ID" value="SED20687.1"/>
    <property type="molecule type" value="Genomic_DNA"/>
</dbReference>
<accession>A0A1H4YSH9</accession>
<sequence length="250" mass="27644">MIWWPDGRSVFQRGGFRSAQSANRIGRVGIDVMKKLFSTTDVDPRHRFDYWHSVACDNLVGHTSTPECRQTFNAELRAGTLAATRLVLFENLPMDVSRTTKHVAHSQSDDLFICRQAAGLLALEQDGRQLVLGVGDVTLLDPNLPYAARFSAASKLLVVKVTRGALEARVGRIRDLTANALKPTKPENRWMSSILAMLPNVSGRLTVTAEENRQQPGSRSSRNLPTGCLRLIEIADFFVVVVAIARAFSN</sequence>
<feature type="domain" description="Transcription regulator HTH AraC- type ligand binding" evidence="1">
    <location>
        <begin position="51"/>
        <end position="196"/>
    </location>
</feature>
<reference evidence="2 3" key="1">
    <citation type="submission" date="2016-10" db="EMBL/GenBank/DDBJ databases">
        <authorList>
            <person name="de Groot N.N."/>
        </authorList>
    </citation>
    <scope>NUCLEOTIDE SEQUENCE [LARGE SCALE GENOMIC DNA]</scope>
    <source>
        <strain evidence="2 3">MT12</strain>
    </source>
</reference>
<organism evidence="2 3">
    <name type="scientific">Bradyrhizobium erythrophlei</name>
    <dbReference type="NCBI Taxonomy" id="1437360"/>
    <lineage>
        <taxon>Bacteria</taxon>
        <taxon>Pseudomonadati</taxon>
        <taxon>Pseudomonadota</taxon>
        <taxon>Alphaproteobacteria</taxon>
        <taxon>Hyphomicrobiales</taxon>
        <taxon>Nitrobacteraceae</taxon>
        <taxon>Bradyrhizobium</taxon>
    </lineage>
</organism>